<accession>A0A0A9CLH8</accession>
<sequence>MLINDKCLQILLIKTT</sequence>
<reference evidence="1" key="1">
    <citation type="submission" date="2014-09" db="EMBL/GenBank/DDBJ databases">
        <authorList>
            <person name="Magalhaes I.L.F."/>
            <person name="Oliveira U."/>
            <person name="Santos F.R."/>
            <person name="Vidigal T.H.D.A."/>
            <person name="Brescovit A.D."/>
            <person name="Santos A.J."/>
        </authorList>
    </citation>
    <scope>NUCLEOTIDE SEQUENCE</scope>
    <source>
        <tissue evidence="1">Shoot tissue taken approximately 20 cm above the soil surface</tissue>
    </source>
</reference>
<reference evidence="1" key="2">
    <citation type="journal article" date="2015" name="Data Brief">
        <title>Shoot transcriptome of the giant reed, Arundo donax.</title>
        <authorList>
            <person name="Barrero R.A."/>
            <person name="Guerrero F.D."/>
            <person name="Moolhuijzen P."/>
            <person name="Goolsby J.A."/>
            <person name="Tidwell J."/>
            <person name="Bellgard S.E."/>
            <person name="Bellgard M.I."/>
        </authorList>
    </citation>
    <scope>NUCLEOTIDE SEQUENCE</scope>
    <source>
        <tissue evidence="1">Shoot tissue taken approximately 20 cm above the soil surface</tissue>
    </source>
</reference>
<proteinExistence type="predicted"/>
<protein>
    <submittedName>
        <fullName evidence="1">Uncharacterized protein</fullName>
    </submittedName>
</protein>
<dbReference type="EMBL" id="GBRH01225508">
    <property type="protein sequence ID" value="JAD72387.1"/>
    <property type="molecule type" value="Transcribed_RNA"/>
</dbReference>
<dbReference type="AlphaFoldDB" id="A0A0A9CLH8"/>
<evidence type="ECO:0000313" key="1">
    <source>
        <dbReference type="EMBL" id="JAD72387.1"/>
    </source>
</evidence>
<name>A0A0A9CLH8_ARUDO</name>
<organism evidence="1">
    <name type="scientific">Arundo donax</name>
    <name type="common">Giant reed</name>
    <name type="synonym">Donax arundinaceus</name>
    <dbReference type="NCBI Taxonomy" id="35708"/>
    <lineage>
        <taxon>Eukaryota</taxon>
        <taxon>Viridiplantae</taxon>
        <taxon>Streptophyta</taxon>
        <taxon>Embryophyta</taxon>
        <taxon>Tracheophyta</taxon>
        <taxon>Spermatophyta</taxon>
        <taxon>Magnoliopsida</taxon>
        <taxon>Liliopsida</taxon>
        <taxon>Poales</taxon>
        <taxon>Poaceae</taxon>
        <taxon>PACMAD clade</taxon>
        <taxon>Arundinoideae</taxon>
        <taxon>Arundineae</taxon>
        <taxon>Arundo</taxon>
    </lineage>
</organism>